<keyword evidence="2" id="KW-1185">Reference proteome</keyword>
<organism evidence="1 2">
    <name type="scientific">Gymnopilus junonius</name>
    <name type="common">Spectacular rustgill mushroom</name>
    <name type="synonym">Gymnopilus spectabilis subsp. junonius</name>
    <dbReference type="NCBI Taxonomy" id="109634"/>
    <lineage>
        <taxon>Eukaryota</taxon>
        <taxon>Fungi</taxon>
        <taxon>Dikarya</taxon>
        <taxon>Basidiomycota</taxon>
        <taxon>Agaricomycotina</taxon>
        <taxon>Agaricomycetes</taxon>
        <taxon>Agaricomycetidae</taxon>
        <taxon>Agaricales</taxon>
        <taxon>Agaricineae</taxon>
        <taxon>Hymenogastraceae</taxon>
        <taxon>Gymnopilus</taxon>
    </lineage>
</organism>
<comment type="caution">
    <text evidence="1">The sequence shown here is derived from an EMBL/GenBank/DDBJ whole genome shotgun (WGS) entry which is preliminary data.</text>
</comment>
<evidence type="ECO:0000313" key="1">
    <source>
        <dbReference type="EMBL" id="KAF8906991.1"/>
    </source>
</evidence>
<gene>
    <name evidence="1" type="ORF">CPB84DRAFT_1769157</name>
</gene>
<dbReference type="EMBL" id="JADNYJ010000016">
    <property type="protein sequence ID" value="KAF8906991.1"/>
    <property type="molecule type" value="Genomic_DNA"/>
</dbReference>
<dbReference type="Proteomes" id="UP000724874">
    <property type="component" value="Unassembled WGS sequence"/>
</dbReference>
<evidence type="ECO:0000313" key="2">
    <source>
        <dbReference type="Proteomes" id="UP000724874"/>
    </source>
</evidence>
<reference evidence="1" key="1">
    <citation type="submission" date="2020-11" db="EMBL/GenBank/DDBJ databases">
        <authorList>
            <consortium name="DOE Joint Genome Institute"/>
            <person name="Ahrendt S."/>
            <person name="Riley R."/>
            <person name="Andreopoulos W."/>
            <person name="LaButti K."/>
            <person name="Pangilinan J."/>
            <person name="Ruiz-duenas F.J."/>
            <person name="Barrasa J.M."/>
            <person name="Sanchez-Garcia M."/>
            <person name="Camarero S."/>
            <person name="Miyauchi S."/>
            <person name="Serrano A."/>
            <person name="Linde D."/>
            <person name="Babiker R."/>
            <person name="Drula E."/>
            <person name="Ayuso-Fernandez I."/>
            <person name="Pacheco R."/>
            <person name="Padilla G."/>
            <person name="Ferreira P."/>
            <person name="Barriuso J."/>
            <person name="Kellner H."/>
            <person name="Castanera R."/>
            <person name="Alfaro M."/>
            <person name="Ramirez L."/>
            <person name="Pisabarro A.G."/>
            <person name="Kuo A."/>
            <person name="Tritt A."/>
            <person name="Lipzen A."/>
            <person name="He G."/>
            <person name="Yan M."/>
            <person name="Ng V."/>
            <person name="Cullen D."/>
            <person name="Martin F."/>
            <person name="Rosso M.-N."/>
            <person name="Henrissat B."/>
            <person name="Hibbett D."/>
            <person name="Martinez A.T."/>
            <person name="Grigoriev I.V."/>
        </authorList>
    </citation>
    <scope>NUCLEOTIDE SEQUENCE</scope>
    <source>
        <strain evidence="1">AH 44721</strain>
    </source>
</reference>
<name>A0A9P5TRL5_GYMJU</name>
<sequence>MSLHISAPLNKLANLSGDLPKRVHKTGAITYGNRFFSASLRKHGAPRSSLTVQTLDPTKMSRMRQKPFDISGKKSSVFRMPSEGSRVILKYGFEHGATAMLPFPPGTVGVLYFHQPSDRPLLAGAIRMRLCSDVERFAEAEDLKSQDGEPWQTGLYSIAKYNSWKGFRQMLLRESLVEHQIISDLQNLPLSPGNNNFHYELEQPFILDLEHPTIVRTFIDRSRMFSFSWGVLNILFKPYEEGATPYTGRMLVRLEPYRLEFEEPGLVLRILEVVTPLRCLDPAYDFLQPPVPGDLLRTSIKRLHYKGKSSPLFYSLTARDNGNAIAEFAGISLQHQSKAVQNYYQ</sequence>
<dbReference type="OrthoDB" id="2750929at2759"/>
<dbReference type="AlphaFoldDB" id="A0A9P5TRL5"/>
<proteinExistence type="predicted"/>
<protein>
    <submittedName>
        <fullName evidence="1">Uncharacterized protein</fullName>
    </submittedName>
</protein>
<accession>A0A9P5TRL5</accession>